<dbReference type="PANTHER" id="PTHR47473:SF1">
    <property type="entry name" value="METHYLTRANSFERASE DOMAIN-CONTAINING PROTEIN"/>
    <property type="match status" value="1"/>
</dbReference>
<organism evidence="1 2">
    <name type="scientific">Novosphingobium soli</name>
    <dbReference type="NCBI Taxonomy" id="574956"/>
    <lineage>
        <taxon>Bacteria</taxon>
        <taxon>Pseudomonadati</taxon>
        <taxon>Pseudomonadota</taxon>
        <taxon>Alphaproteobacteria</taxon>
        <taxon>Sphingomonadales</taxon>
        <taxon>Sphingomonadaceae</taxon>
        <taxon>Novosphingobium</taxon>
    </lineage>
</organism>
<dbReference type="Gene3D" id="3.40.50.150">
    <property type="entry name" value="Vaccinia Virus protein VP39"/>
    <property type="match status" value="1"/>
</dbReference>
<reference evidence="1 2" key="1">
    <citation type="submission" date="2024-09" db="EMBL/GenBank/DDBJ databases">
        <authorList>
            <person name="Sun Q."/>
            <person name="Mori K."/>
        </authorList>
    </citation>
    <scope>NUCLEOTIDE SEQUENCE [LARGE SCALE GENOMIC DNA]</scope>
    <source>
        <strain evidence="1 2">CCM 7706</strain>
    </source>
</reference>
<dbReference type="Pfam" id="PF11899">
    <property type="entry name" value="DUF3419"/>
    <property type="match status" value="1"/>
</dbReference>
<accession>A0ABV6CVV1</accession>
<comment type="caution">
    <text evidence="1">The sequence shown here is derived from an EMBL/GenBank/DDBJ whole genome shotgun (WGS) entry which is preliminary data.</text>
</comment>
<keyword evidence="2" id="KW-1185">Reference proteome</keyword>
<name>A0ABV6CVV1_9SPHN</name>
<evidence type="ECO:0000313" key="1">
    <source>
        <dbReference type="EMBL" id="MFC0204849.1"/>
    </source>
</evidence>
<dbReference type="SUPFAM" id="SSF53335">
    <property type="entry name" value="S-adenosyl-L-methionine-dependent methyltransferases"/>
    <property type="match status" value="1"/>
</dbReference>
<dbReference type="Proteomes" id="UP001589798">
    <property type="component" value="Unassembled WGS sequence"/>
</dbReference>
<dbReference type="RefSeq" id="WP_379487610.1">
    <property type="nucleotide sequence ID" value="NZ_JBHLWK010000013.1"/>
</dbReference>
<evidence type="ECO:0000313" key="2">
    <source>
        <dbReference type="Proteomes" id="UP001589798"/>
    </source>
</evidence>
<dbReference type="PANTHER" id="PTHR47473">
    <property type="entry name" value="BTA1P"/>
    <property type="match status" value="1"/>
</dbReference>
<dbReference type="EMBL" id="JBHLWK010000013">
    <property type="protein sequence ID" value="MFC0204849.1"/>
    <property type="molecule type" value="Genomic_DNA"/>
</dbReference>
<gene>
    <name evidence="1" type="ORF">ACFFJC_11250</name>
</gene>
<protein>
    <submittedName>
        <fullName evidence="1">DUF3419 family protein</fullName>
    </submittedName>
</protein>
<dbReference type="InterPro" id="IPR021829">
    <property type="entry name" value="DUF3419"/>
</dbReference>
<proteinExistence type="predicted"/>
<sequence>MSTARSNLIENAVVREETSRKAKLLDKAFALAFKGLVYAQIWEDPVADMAALRIAPDSRIITIASGGCNALSYLTADPAHITVVDLNTAHIALNRLKHAAVRHLDYADLRRFIAEADRPENLAIYRHRLAPHLDDATRRYWEGRDLVGRRRIGAFTRGVYRHGLLGGFIGAAHVIARLHRVNPAEILDAGSLEDQRRVFDERFAPVFERPLVRWLTKHPASLFGLGIPPAQYDALAGDQSMADVLRARLEKLACHFPVNDNYFAWQAFSRGYGKDAKAPLPPYLQEAHLPAVRDRLDRLDLRHANFTHVLAAAADASYDRYVLLDAQDWMTDAQLGELWAQITRTARPGARVLFRTAAEPSLLPGRVPQPILDRWDYRAEESEVATRADRSSIYGGVHLYVLRD</sequence>
<dbReference type="InterPro" id="IPR029063">
    <property type="entry name" value="SAM-dependent_MTases_sf"/>
</dbReference>